<dbReference type="InterPro" id="IPR001452">
    <property type="entry name" value="SH3_domain"/>
</dbReference>
<dbReference type="eggNOG" id="KOG4773">
    <property type="taxonomic scope" value="Eukaryota"/>
</dbReference>
<dbReference type="GO" id="GO:0043332">
    <property type="term" value="C:mating projection tip"/>
    <property type="evidence" value="ECO:0007669"/>
    <property type="project" value="TreeGrafter"/>
</dbReference>
<dbReference type="SUPFAM" id="SSF50044">
    <property type="entry name" value="SH3-domain"/>
    <property type="match status" value="2"/>
</dbReference>
<dbReference type="GO" id="GO:0061191">
    <property type="term" value="P:positive regulation of vacuole fusion, non-autophagic"/>
    <property type="evidence" value="ECO:0007669"/>
    <property type="project" value="EnsemblFungi"/>
</dbReference>
<dbReference type="RefSeq" id="XP_003687953.1">
    <property type="nucleotide sequence ID" value="XM_003687905.1"/>
</dbReference>
<feature type="domain" description="SH3" evidence="5">
    <location>
        <begin position="60"/>
        <end position="120"/>
    </location>
</feature>
<dbReference type="InterPro" id="IPR035550">
    <property type="entry name" value="Bem1/Scd2_PX"/>
</dbReference>
<dbReference type="InterPro" id="IPR036871">
    <property type="entry name" value="PX_dom_sf"/>
</dbReference>
<dbReference type="GO" id="GO:0045185">
    <property type="term" value="P:maintenance of protein location"/>
    <property type="evidence" value="ECO:0007669"/>
    <property type="project" value="EnsemblFungi"/>
</dbReference>
<dbReference type="HOGENOM" id="CLU_014957_0_1_1"/>
<evidence type="ECO:0000256" key="3">
    <source>
        <dbReference type="PROSITE-ProRule" id="PRU00192"/>
    </source>
</evidence>
<name>G8C041_TETPH</name>
<feature type="domain" description="PB1" evidence="7">
    <location>
        <begin position="474"/>
        <end position="547"/>
    </location>
</feature>
<dbReference type="GO" id="GO:0032266">
    <property type="term" value="F:phosphatidylinositol-3-phosphate binding"/>
    <property type="evidence" value="ECO:0007669"/>
    <property type="project" value="EnsemblFungi"/>
</dbReference>
<protein>
    <recommendedName>
        <fullName evidence="10">Bud emergence protein 1</fullName>
    </recommendedName>
</protein>
<dbReference type="GO" id="GO:0005934">
    <property type="term" value="C:cellular bud tip"/>
    <property type="evidence" value="ECO:0007669"/>
    <property type="project" value="EnsemblFungi"/>
</dbReference>
<dbReference type="SMART" id="SM00312">
    <property type="entry name" value="PX"/>
    <property type="match status" value="1"/>
</dbReference>
<dbReference type="PROSITE" id="PS50002">
    <property type="entry name" value="SH3"/>
    <property type="match status" value="2"/>
</dbReference>
<dbReference type="Gene3D" id="2.30.30.40">
    <property type="entry name" value="SH3 Domains"/>
    <property type="match status" value="2"/>
</dbReference>
<dbReference type="PANTHER" id="PTHR15706">
    <property type="entry name" value="SH3 MULTIPLE DOMAIN"/>
    <property type="match status" value="1"/>
</dbReference>
<keyword evidence="1 3" id="KW-0728">SH3 domain</keyword>
<dbReference type="SUPFAM" id="SSF64268">
    <property type="entry name" value="PX domain"/>
    <property type="match status" value="1"/>
</dbReference>
<gene>
    <name evidence="8" type="primary">TPHA0L01660</name>
    <name evidence="8" type="ordered locus">TPHA_0L01660</name>
</gene>
<keyword evidence="9" id="KW-1185">Reference proteome</keyword>
<dbReference type="InterPro" id="IPR001683">
    <property type="entry name" value="PX_dom"/>
</dbReference>
<dbReference type="Gene3D" id="3.10.20.90">
    <property type="entry name" value="Phosphatidylinositol 3-kinase Catalytic Subunit, Chain A, domain 1"/>
    <property type="match status" value="1"/>
</dbReference>
<dbReference type="SUPFAM" id="SSF54277">
    <property type="entry name" value="CAD &amp; PB1 domains"/>
    <property type="match status" value="1"/>
</dbReference>
<dbReference type="PROSITE" id="PS51745">
    <property type="entry name" value="PB1"/>
    <property type="match status" value="1"/>
</dbReference>
<dbReference type="OMA" id="FICAHHN"/>
<dbReference type="GO" id="GO:0030674">
    <property type="term" value="F:protein-macromolecule adaptor activity"/>
    <property type="evidence" value="ECO:0007669"/>
    <property type="project" value="TreeGrafter"/>
</dbReference>
<organism evidence="8 9">
    <name type="scientific">Tetrapisispora phaffii (strain ATCC 24235 / CBS 4417 / NBRC 1672 / NRRL Y-8282 / UCD 70-5)</name>
    <name type="common">Yeast</name>
    <name type="synonym">Fabospora phaffii</name>
    <dbReference type="NCBI Taxonomy" id="1071381"/>
    <lineage>
        <taxon>Eukaryota</taxon>
        <taxon>Fungi</taxon>
        <taxon>Dikarya</taxon>
        <taxon>Ascomycota</taxon>
        <taxon>Saccharomycotina</taxon>
        <taxon>Saccharomycetes</taxon>
        <taxon>Saccharomycetales</taxon>
        <taxon>Saccharomycetaceae</taxon>
        <taxon>Tetrapisispora</taxon>
    </lineage>
</organism>
<dbReference type="CDD" id="cd11879">
    <property type="entry name" value="SH3_Bem1p_2"/>
    <property type="match status" value="1"/>
</dbReference>
<dbReference type="Pfam" id="PF00787">
    <property type="entry name" value="PX"/>
    <property type="match status" value="1"/>
</dbReference>
<evidence type="ECO:0000256" key="4">
    <source>
        <dbReference type="SAM" id="MobiDB-lite"/>
    </source>
</evidence>
<dbReference type="InterPro" id="IPR036028">
    <property type="entry name" value="SH3-like_dom_sf"/>
</dbReference>
<accession>G8C041</accession>
<dbReference type="FunFam" id="2.30.30.40:FF:000093">
    <property type="entry name" value="Protein kinase activator Bem1"/>
    <property type="match status" value="1"/>
</dbReference>
<dbReference type="CDD" id="cd11878">
    <property type="entry name" value="SH3_Bem1p_1"/>
    <property type="match status" value="1"/>
</dbReference>
<evidence type="ECO:0008006" key="10">
    <source>
        <dbReference type="Google" id="ProtNLM"/>
    </source>
</evidence>
<dbReference type="Proteomes" id="UP000005666">
    <property type="component" value="Chromosome 12"/>
</dbReference>
<dbReference type="Pfam" id="PF00018">
    <property type="entry name" value="SH3_1"/>
    <property type="match status" value="2"/>
</dbReference>
<dbReference type="PANTHER" id="PTHR15706:SF2">
    <property type="entry name" value="SH3 AND PX DOMAIN-CONTAINING PROTEIN 2A"/>
    <property type="match status" value="1"/>
</dbReference>
<dbReference type="Gene3D" id="3.30.1520.10">
    <property type="entry name" value="Phox-like domain"/>
    <property type="match status" value="1"/>
</dbReference>
<feature type="compositionally biased region" description="Basic and acidic residues" evidence="4">
    <location>
        <begin position="29"/>
        <end position="46"/>
    </location>
</feature>
<evidence type="ECO:0000259" key="5">
    <source>
        <dbReference type="PROSITE" id="PS50002"/>
    </source>
</evidence>
<dbReference type="InterPro" id="IPR035548">
    <property type="entry name" value="Bem1/Scd2_SH3_1"/>
</dbReference>
<keyword evidence="2" id="KW-0677">Repeat</keyword>
<dbReference type="SMART" id="SM00326">
    <property type="entry name" value="SH3"/>
    <property type="match status" value="2"/>
</dbReference>
<evidence type="ECO:0000256" key="1">
    <source>
        <dbReference type="ARBA" id="ARBA00022443"/>
    </source>
</evidence>
<feature type="domain" description="SH3" evidence="5">
    <location>
        <begin position="146"/>
        <end position="208"/>
    </location>
</feature>
<evidence type="ECO:0000259" key="6">
    <source>
        <dbReference type="PROSITE" id="PS50195"/>
    </source>
</evidence>
<reference evidence="8 9" key="1">
    <citation type="journal article" date="2011" name="Proc. Natl. Acad. Sci. U.S.A.">
        <title>Evolutionary erosion of yeast sex chromosomes by mating-type switching accidents.</title>
        <authorList>
            <person name="Gordon J.L."/>
            <person name="Armisen D."/>
            <person name="Proux-Wera E."/>
            <person name="Oheigeartaigh S.S."/>
            <person name="Byrne K.P."/>
            <person name="Wolfe K.H."/>
        </authorList>
    </citation>
    <scope>NUCLEOTIDE SEQUENCE [LARGE SCALE GENOMIC DNA]</scope>
    <source>
        <strain evidence="9">ATCC 24235 / CBS 4417 / NBRC 1672 / NRRL Y-8282 / UCD 70-5</strain>
    </source>
</reference>
<dbReference type="AlphaFoldDB" id="G8C041"/>
<dbReference type="InterPro" id="IPR051228">
    <property type="entry name" value="NADPH_Oxidase/PX-Domain"/>
</dbReference>
<dbReference type="GO" id="GO:0000753">
    <property type="term" value="P:cell morphogenesis involved in conjugation with cellular fusion"/>
    <property type="evidence" value="ECO:0007669"/>
    <property type="project" value="EnsemblFungi"/>
</dbReference>
<dbReference type="GO" id="GO:0005935">
    <property type="term" value="C:cellular bud neck"/>
    <property type="evidence" value="ECO:0007669"/>
    <property type="project" value="EnsemblFungi"/>
</dbReference>
<dbReference type="OrthoDB" id="548867at2759"/>
<dbReference type="InterPro" id="IPR035549">
    <property type="entry name" value="Bem1/Scd2_SH3_2"/>
</dbReference>
<dbReference type="KEGG" id="tpf:TPHA_0L01660"/>
<dbReference type="EMBL" id="HE612867">
    <property type="protein sequence ID" value="CCE65519.1"/>
    <property type="molecule type" value="Genomic_DNA"/>
</dbReference>
<dbReference type="GO" id="GO:0120157">
    <property type="term" value="C:PAR polarity complex"/>
    <property type="evidence" value="ECO:0007669"/>
    <property type="project" value="EnsemblFungi"/>
</dbReference>
<dbReference type="PROSITE" id="PS50195">
    <property type="entry name" value="PX"/>
    <property type="match status" value="1"/>
</dbReference>
<feature type="region of interest" description="Disordered" evidence="4">
    <location>
        <begin position="1"/>
        <end position="58"/>
    </location>
</feature>
<evidence type="ECO:0000256" key="2">
    <source>
        <dbReference type="ARBA" id="ARBA00022737"/>
    </source>
</evidence>
<dbReference type="GO" id="GO:0000131">
    <property type="term" value="C:incipient cellular bud site"/>
    <property type="evidence" value="ECO:0007669"/>
    <property type="project" value="EnsemblFungi"/>
</dbReference>
<proteinExistence type="predicted"/>
<dbReference type="GeneID" id="11531601"/>
<evidence type="ECO:0000313" key="8">
    <source>
        <dbReference type="EMBL" id="CCE65519.1"/>
    </source>
</evidence>
<evidence type="ECO:0000313" key="9">
    <source>
        <dbReference type="Proteomes" id="UP000005666"/>
    </source>
</evidence>
<feature type="domain" description="PX" evidence="6">
    <location>
        <begin position="274"/>
        <end position="400"/>
    </location>
</feature>
<sequence length="547" mass="61870">MLKGFKLSKRDSQGKGRITSADISGPTRDTSELLKHSRTMSVDKKRVSSSRGRHSSNISSPERVIRALYNYRAQSSEELSFLEGEFFYVEEEEDEWYKASNPNSSKVGMVPKSYFEIINKTRPPSVGVHSNGGISRQQSNEISTQPSSLYGIVLYDFQAEKADELTAYVGENLFICAHHNYEWFIAKPIGRLGGPGLVPIDFVSIIDISTGFATGNKIKDDIIAANLPTVKEWKSNVTKYKNSNIALGSVDHNQQSNFGGVGNIDEEYIESPIFDSEVVKKASVVSYLLEDDKYWFTLICELSNGKSRKLKRYYQDFYDLQVKLLDTFPSESGKLRNSSGQWTKRILPYIPGPVPQVTESITNKRKDDLNIYVSELVHLPDYISRCDYVKYLFAIKNNGYDEEFLNTVTDSFSNQNTETLMAQQLPSKNELNLQGDNTLTGEDLQLYEKMGELSLDGSKQKSRPPSSLPPQLKPTKIKFYYNDDIFALMLKPDTMLSELRSNISTRIDGINFKLEINLSNGETELINSDSQVSYIIQNKLKINVIDN</sequence>
<dbReference type="STRING" id="1071381.G8C041"/>
<dbReference type="GO" id="GO:0005938">
    <property type="term" value="C:cell cortex"/>
    <property type="evidence" value="ECO:0007669"/>
    <property type="project" value="EnsemblFungi"/>
</dbReference>
<dbReference type="InterPro" id="IPR053793">
    <property type="entry name" value="PB1-like"/>
</dbReference>
<dbReference type="CDD" id="cd06890">
    <property type="entry name" value="PX_Bem1p"/>
    <property type="match status" value="1"/>
</dbReference>
<evidence type="ECO:0000259" key="7">
    <source>
        <dbReference type="PROSITE" id="PS51745"/>
    </source>
</evidence>